<organism evidence="5 6">
    <name type="scientific">Sphingomonas palmae</name>
    <dbReference type="NCBI Taxonomy" id="1855283"/>
    <lineage>
        <taxon>Bacteria</taxon>
        <taxon>Pseudomonadati</taxon>
        <taxon>Pseudomonadota</taxon>
        <taxon>Alphaproteobacteria</taxon>
        <taxon>Sphingomonadales</taxon>
        <taxon>Sphingomonadaceae</taxon>
        <taxon>Sphingomonas</taxon>
    </lineage>
</organism>
<evidence type="ECO:0000313" key="6">
    <source>
        <dbReference type="Proteomes" id="UP000199214"/>
    </source>
</evidence>
<evidence type="ECO:0000313" key="5">
    <source>
        <dbReference type="EMBL" id="SEL95759.1"/>
    </source>
</evidence>
<evidence type="ECO:0000259" key="4">
    <source>
        <dbReference type="Pfam" id="PF01420"/>
    </source>
</evidence>
<dbReference type="InterPro" id="IPR000055">
    <property type="entry name" value="Restrct_endonuc_typeI_TRD"/>
</dbReference>
<dbReference type="CDD" id="cd17517">
    <property type="entry name" value="RMtype1_S_EcoKI_StySPI-TRD2-CR2_like"/>
    <property type="match status" value="1"/>
</dbReference>
<dbReference type="AlphaFoldDB" id="A0A1H7UG23"/>
<reference evidence="6" key="1">
    <citation type="submission" date="2016-10" db="EMBL/GenBank/DDBJ databases">
        <authorList>
            <person name="Varghese N."/>
            <person name="Submissions S."/>
        </authorList>
    </citation>
    <scope>NUCLEOTIDE SEQUENCE [LARGE SCALE GENOMIC DNA]</scope>
    <source>
        <strain evidence="6">JS21-1</strain>
    </source>
</reference>
<name>A0A1H7UG23_9SPHN</name>
<dbReference type="PANTHER" id="PTHR43140:SF1">
    <property type="entry name" value="TYPE I RESTRICTION ENZYME ECOKI SPECIFICITY SUBUNIT"/>
    <property type="match status" value="1"/>
</dbReference>
<dbReference type="GO" id="GO:0009307">
    <property type="term" value="P:DNA restriction-modification system"/>
    <property type="evidence" value="ECO:0007669"/>
    <property type="project" value="UniProtKB-KW"/>
</dbReference>
<gene>
    <name evidence="5" type="ORF">SAMN05216382_2977</name>
</gene>
<dbReference type="InterPro" id="IPR051212">
    <property type="entry name" value="Type-I_RE_S_subunit"/>
</dbReference>
<dbReference type="SUPFAM" id="SSF116734">
    <property type="entry name" value="DNA methylase specificity domain"/>
    <property type="match status" value="2"/>
</dbReference>
<dbReference type="InterPro" id="IPR044946">
    <property type="entry name" value="Restrct_endonuc_typeI_TRD_sf"/>
</dbReference>
<keyword evidence="6" id="KW-1185">Reference proteome</keyword>
<dbReference type="EMBL" id="FNZZ01000007">
    <property type="protein sequence ID" value="SEL95759.1"/>
    <property type="molecule type" value="Genomic_DNA"/>
</dbReference>
<dbReference type="Proteomes" id="UP000199214">
    <property type="component" value="Unassembled WGS sequence"/>
</dbReference>
<dbReference type="GO" id="GO:0003677">
    <property type="term" value="F:DNA binding"/>
    <property type="evidence" value="ECO:0007669"/>
    <property type="project" value="UniProtKB-KW"/>
</dbReference>
<sequence length="465" mass="50164">MAELSGVSVPRYAWPTQPLGSLGRWTGGGTPSKAQPDFWADGTIPWVSPKDMKVSVIAGAADLITEEAVRRSSAKRITAGSVLCVMRSGILAHTFPVAVTSVEVTINQDLRALTPREDVDPGYLAHFLRYSGRDILLTCSKHGTTVSSIEASRLDKYAVPIPPLNIQRQIVARIDELFSDLDDGEEELARAGADLATYRMSLLKAAVTGDLTSDWRAATPPAKSGADMLARILADRKSRWMSDPRNARKRYAEPTAPDPNHLPSLPAGWTWASLDQLSWAAGYGTSQKCATDGTGEPVLRIPNLRDGSVYLSDLKRSLVPLDLSESDYVAPGDLLIVRTNGSDNLIGRAGIVSAPLATPTHYASYLIRFRMTGDSARWRWIRAFTESAVFRASVLANIGSSAGQYNLSMSKLAAFPIALPPAEEMTIALDRWRAGELSFDIPATLAGSGALRQSILAAAFRGELA</sequence>
<dbReference type="PANTHER" id="PTHR43140">
    <property type="entry name" value="TYPE-1 RESTRICTION ENZYME ECOKI SPECIFICITY PROTEIN"/>
    <property type="match status" value="1"/>
</dbReference>
<comment type="similarity">
    <text evidence="1">Belongs to the type-I restriction system S methylase family.</text>
</comment>
<feature type="domain" description="Type I restriction modification DNA specificity" evidence="4">
    <location>
        <begin position="14"/>
        <end position="182"/>
    </location>
</feature>
<keyword evidence="3" id="KW-0238">DNA-binding</keyword>
<evidence type="ECO:0000256" key="2">
    <source>
        <dbReference type="ARBA" id="ARBA00022747"/>
    </source>
</evidence>
<evidence type="ECO:0000256" key="1">
    <source>
        <dbReference type="ARBA" id="ARBA00010923"/>
    </source>
</evidence>
<dbReference type="Gene3D" id="3.90.220.20">
    <property type="entry name" value="DNA methylase specificity domains"/>
    <property type="match status" value="2"/>
</dbReference>
<dbReference type="OrthoDB" id="164285at2"/>
<dbReference type="RefSeq" id="WP_093007739.1">
    <property type="nucleotide sequence ID" value="NZ_FNZZ01000007.1"/>
</dbReference>
<dbReference type="STRING" id="1855283.SAMN05216382_2977"/>
<accession>A0A1H7UG23</accession>
<protein>
    <submittedName>
        <fullName evidence="5">Type I restriction enzyme, S subunit</fullName>
    </submittedName>
</protein>
<evidence type="ECO:0000256" key="3">
    <source>
        <dbReference type="ARBA" id="ARBA00023125"/>
    </source>
</evidence>
<keyword evidence="2" id="KW-0680">Restriction system</keyword>
<proteinExistence type="inferred from homology"/>
<dbReference type="Pfam" id="PF01420">
    <property type="entry name" value="Methylase_S"/>
    <property type="match status" value="1"/>
</dbReference>
<dbReference type="CDD" id="cd17249">
    <property type="entry name" value="RMtype1_S_EcoR124I-TRD2-CR2_like"/>
    <property type="match status" value="1"/>
</dbReference>